<evidence type="ECO:0000256" key="1">
    <source>
        <dbReference type="SAM" id="Coils"/>
    </source>
</evidence>
<accession>A0A3P6SUI5</accession>
<dbReference type="EMBL" id="UYRX01000120">
    <property type="protein sequence ID" value="VDK74709.1"/>
    <property type="molecule type" value="Genomic_DNA"/>
</dbReference>
<dbReference type="STRING" id="42156.A0A3P6SUI5"/>
<name>A0A3P6SUI5_LITSI</name>
<keyword evidence="1" id="KW-0175">Coiled coil</keyword>
<dbReference type="OrthoDB" id="2130750at2759"/>
<feature type="compositionally biased region" description="Basic and acidic residues" evidence="2">
    <location>
        <begin position="1"/>
        <end position="20"/>
    </location>
</feature>
<dbReference type="Proteomes" id="UP000277928">
    <property type="component" value="Unassembled WGS sequence"/>
</dbReference>
<feature type="coiled-coil region" evidence="1">
    <location>
        <begin position="53"/>
        <end position="95"/>
    </location>
</feature>
<proteinExistence type="predicted"/>
<feature type="region of interest" description="Disordered" evidence="2">
    <location>
        <begin position="1"/>
        <end position="33"/>
    </location>
</feature>
<evidence type="ECO:0000313" key="3">
    <source>
        <dbReference type="EMBL" id="VDK74709.1"/>
    </source>
</evidence>
<evidence type="ECO:0000313" key="4">
    <source>
        <dbReference type="Proteomes" id="UP000277928"/>
    </source>
</evidence>
<sequence>MGENRNEIESLHIGNRDSTTKLKTLKQKRKDDHPKFAEYGRNVAELEALREFKIKLVETNSKLQLQLQEKEKADIEVEKQHVQELELELELLRAENGSKGDDISQVRWKKLEQLEERNVLKGLEESSVSRIPEFDQKSCYSAGR</sequence>
<gene>
    <name evidence="3" type="ORF">NLS_LOCUS2591</name>
</gene>
<organism evidence="3 4">
    <name type="scientific">Litomosoides sigmodontis</name>
    <name type="common">Filarial nematode worm</name>
    <dbReference type="NCBI Taxonomy" id="42156"/>
    <lineage>
        <taxon>Eukaryota</taxon>
        <taxon>Metazoa</taxon>
        <taxon>Ecdysozoa</taxon>
        <taxon>Nematoda</taxon>
        <taxon>Chromadorea</taxon>
        <taxon>Rhabditida</taxon>
        <taxon>Spirurina</taxon>
        <taxon>Spiruromorpha</taxon>
        <taxon>Filarioidea</taxon>
        <taxon>Onchocercidae</taxon>
        <taxon>Litomosoides</taxon>
    </lineage>
</organism>
<reference evidence="3 4" key="1">
    <citation type="submission" date="2018-08" db="EMBL/GenBank/DDBJ databases">
        <authorList>
            <person name="Laetsch R D."/>
            <person name="Stevens L."/>
            <person name="Kumar S."/>
            <person name="Blaxter L. M."/>
        </authorList>
    </citation>
    <scope>NUCLEOTIDE SEQUENCE [LARGE SCALE GENOMIC DNA]</scope>
</reference>
<keyword evidence="4" id="KW-1185">Reference proteome</keyword>
<protein>
    <submittedName>
        <fullName evidence="3">Uncharacterized protein</fullName>
    </submittedName>
</protein>
<dbReference type="AlphaFoldDB" id="A0A3P6SUI5"/>
<evidence type="ECO:0000256" key="2">
    <source>
        <dbReference type="SAM" id="MobiDB-lite"/>
    </source>
</evidence>